<dbReference type="EMBL" id="RJLR01000023">
    <property type="protein sequence ID" value="RNM05223.1"/>
    <property type="molecule type" value="Genomic_DNA"/>
</dbReference>
<reference evidence="10 11" key="1">
    <citation type="submission" date="2018-11" db="EMBL/GenBank/DDBJ databases">
        <title>Characterization of surface water Dickeya isolates.</title>
        <authorList>
            <person name="Van Gijsegem F."/>
            <person name="Pedron J."/>
        </authorList>
    </citation>
    <scope>NUCLEOTIDE SEQUENCE [LARGE SCALE GENOMIC DNA]</scope>
    <source>
        <strain evidence="8 11">FVG1-MFV-O17</strain>
        <strain evidence="9 10">FVG10-MFV-A16</strain>
    </source>
</reference>
<evidence type="ECO:0000256" key="7">
    <source>
        <dbReference type="PIRNR" id="PIRNR036548"/>
    </source>
</evidence>
<organism evidence="8 11">
    <name type="scientific">Dickeya undicola</name>
    <dbReference type="NCBI Taxonomy" id="1577887"/>
    <lineage>
        <taxon>Bacteria</taxon>
        <taxon>Pseudomonadati</taxon>
        <taxon>Pseudomonadota</taxon>
        <taxon>Gammaproteobacteria</taxon>
        <taxon>Enterobacterales</taxon>
        <taxon>Pectobacteriaceae</taxon>
        <taxon>Dickeya</taxon>
    </lineage>
</organism>
<evidence type="ECO:0000256" key="4">
    <source>
        <dbReference type="ARBA" id="ARBA00022982"/>
    </source>
</evidence>
<evidence type="ECO:0000313" key="9">
    <source>
        <dbReference type="EMBL" id="RNM24802.1"/>
    </source>
</evidence>
<dbReference type="RefSeq" id="WP_123250561.1">
    <property type="nucleotide sequence ID" value="NZ_JBPWOM010000046.1"/>
</dbReference>
<evidence type="ECO:0000256" key="2">
    <source>
        <dbReference type="ARBA" id="ARBA00022448"/>
    </source>
</evidence>
<evidence type="ECO:0000313" key="8">
    <source>
        <dbReference type="EMBL" id="RNM05223.1"/>
    </source>
</evidence>
<proteinExistence type="inferred from homology"/>
<keyword evidence="4 7" id="KW-0249">Electron transport</keyword>
<dbReference type="PANTHER" id="PTHR43082:SF3">
    <property type="entry name" value="FERREDOXIN-LIKE PROTEIN YDIT"/>
    <property type="match status" value="1"/>
</dbReference>
<dbReference type="GO" id="GO:0005506">
    <property type="term" value="F:iron ion binding"/>
    <property type="evidence" value="ECO:0007669"/>
    <property type="project" value="UniProtKB-UniRule"/>
</dbReference>
<keyword evidence="5 7" id="KW-0408">Iron</keyword>
<keyword evidence="10" id="KW-1185">Reference proteome</keyword>
<dbReference type="Proteomes" id="UP000271870">
    <property type="component" value="Unassembled WGS sequence"/>
</dbReference>
<dbReference type="PROSITE" id="PS00198">
    <property type="entry name" value="4FE4S_FER_1"/>
    <property type="match status" value="1"/>
</dbReference>
<keyword evidence="2 7" id="KW-0813">Transport</keyword>
<dbReference type="GO" id="GO:0051536">
    <property type="term" value="F:iron-sulfur cluster binding"/>
    <property type="evidence" value="ECO:0007669"/>
    <property type="project" value="UniProtKB-KW"/>
</dbReference>
<dbReference type="InterPro" id="IPR017900">
    <property type="entry name" value="4Fe4S_Fe_S_CS"/>
</dbReference>
<name>A0A3N0FYG9_9GAMM</name>
<sequence length="97" mass="10877">MNNENSVNVDVKLGINKFHVDEGNPHIVLVDRPAQEQFNKLLKACPAGLYKQDGEGNIHFDYAGCLECGTCRVLCGDTILEKWEYPQGTFGIEFRFG</sequence>
<dbReference type="PANTHER" id="PTHR43082">
    <property type="entry name" value="FERREDOXIN-LIKE"/>
    <property type="match status" value="1"/>
</dbReference>
<protein>
    <recommendedName>
        <fullName evidence="7">Ferredoxin-like protein</fullName>
    </recommendedName>
</protein>
<keyword evidence="3 7" id="KW-0479">Metal-binding</keyword>
<evidence type="ECO:0000313" key="11">
    <source>
        <dbReference type="Proteomes" id="UP000276061"/>
    </source>
</evidence>
<evidence type="ECO:0000256" key="5">
    <source>
        <dbReference type="ARBA" id="ARBA00023004"/>
    </source>
</evidence>
<evidence type="ECO:0000256" key="3">
    <source>
        <dbReference type="ARBA" id="ARBA00022723"/>
    </source>
</evidence>
<dbReference type="AlphaFoldDB" id="A0A3N0FYG9"/>
<evidence type="ECO:0000256" key="1">
    <source>
        <dbReference type="ARBA" id="ARBA00006327"/>
    </source>
</evidence>
<dbReference type="OrthoDB" id="9800260at2"/>
<accession>A0A3N0FYG9</accession>
<dbReference type="PIRSF" id="PIRSF036548">
    <property type="entry name" value="Fdx_FixX"/>
    <property type="match status" value="1"/>
</dbReference>
<comment type="function">
    <text evidence="7">Could be a 3Fe-4S cluster-containing protein.</text>
</comment>
<gene>
    <name evidence="8" type="ORF">EF878_13195</name>
    <name evidence="9" type="ORF">EFS38_08105</name>
</gene>
<comment type="similarity">
    <text evidence="1">Belongs to the bacterial-type ferredoxin family. FixX subfamily.</text>
</comment>
<dbReference type="InterPro" id="IPR012206">
    <property type="entry name" value="Fd_FixX"/>
</dbReference>
<keyword evidence="6 7" id="KW-0411">Iron-sulfur</keyword>
<dbReference type="SUPFAM" id="SSF54862">
    <property type="entry name" value="4Fe-4S ferredoxins"/>
    <property type="match status" value="1"/>
</dbReference>
<dbReference type="Gene3D" id="3.30.70.20">
    <property type="match status" value="1"/>
</dbReference>
<comment type="caution">
    <text evidence="8">The sequence shown here is derived from an EMBL/GenBank/DDBJ whole genome shotgun (WGS) entry which is preliminary data.</text>
</comment>
<dbReference type="EMBL" id="RJLS01000008">
    <property type="protein sequence ID" value="RNM24802.1"/>
    <property type="molecule type" value="Genomic_DNA"/>
</dbReference>
<dbReference type="Proteomes" id="UP000276061">
    <property type="component" value="Unassembled WGS sequence"/>
</dbReference>
<evidence type="ECO:0000256" key="6">
    <source>
        <dbReference type="ARBA" id="ARBA00023014"/>
    </source>
</evidence>
<evidence type="ECO:0000313" key="10">
    <source>
        <dbReference type="Proteomes" id="UP000271870"/>
    </source>
</evidence>